<dbReference type="PANTHER" id="PTHR36842">
    <property type="entry name" value="PROTEIN TOLB HOMOLOG"/>
    <property type="match status" value="1"/>
</dbReference>
<sequence length="744" mass="84030">MAVQYWVGDFFVDLSRNQVTQKEKSQTIAPKALAVLTYLAENQGRVVSYDELFTKVWPDTVVTPNTLQRSIAQLRKVLGQDTNVQSYIKTHAKQGYSLECYVKWHDETQTQPETVGEAVKDLAIAASSPENETSNTTVNTETEAADKEQPPRSFFKLMIAVVGIVILTFISFNYLAPTQSLSLSFGELRLLTATDNKEYAGIYSPDGEYIVFNRYSQEVCVNSNLWAKNIKTQKESQLTKNWGRYGSHSFSKDGKKLVFIESTDCTQPMVQKECYELKTLDFEKALAAPQSPTLLMECKNSRITKATWLNNNDIAFFQELSNRWKLTRYSIADNKSKVIYELEEGNLVDYDYSVKDNLIALITTHNDGKHYIEILKPDGQLLSSHQIEYPPEIANFKNIYPNFTPTSELLIFSTGRQLFTLTHDGKITNISLPLDEPMGSPIFHPNGKRALVIKGNWDSDIATIPLSQIIESQIAMSQLSQTQVDQSLSTVGNNDSVPVPTILERSTLAEDNAIYQPNGELIAFKSARFGDYQIWLTDGNGAQQLSNFRMDSSINGMSWAADGQSILANVNNSLTQTSLDSSQTSFPFDHRIEQLYQWNSEDNTALLLVRIKGVLKFGEFNLNNSEFSVITDKKVNWALKSEDGRLIYTDQLDRFWQPGPAEDQLIESLGSQGSDKGFIIKNNVIYGINEEFQLWSYDLNEDTFELLGNIPTNVDFITDINQSDILFTLRITAKKEVAELTLRQ</sequence>
<keyword evidence="5" id="KW-0472">Membrane</keyword>
<dbReference type="SUPFAM" id="SSF82171">
    <property type="entry name" value="DPP6 N-terminal domain-like"/>
    <property type="match status" value="1"/>
</dbReference>
<protein>
    <submittedName>
        <fullName evidence="7">Winged helix-turn-helix domain-containing protein</fullName>
    </submittedName>
</protein>
<evidence type="ECO:0000256" key="1">
    <source>
        <dbReference type="ARBA" id="ARBA00009820"/>
    </source>
</evidence>
<feature type="DNA-binding region" description="OmpR/PhoB-type" evidence="3">
    <location>
        <begin position="2"/>
        <end position="100"/>
    </location>
</feature>
<evidence type="ECO:0000256" key="4">
    <source>
        <dbReference type="SAM" id="MobiDB-lite"/>
    </source>
</evidence>
<feature type="compositionally biased region" description="Low complexity" evidence="4">
    <location>
        <begin position="126"/>
        <end position="142"/>
    </location>
</feature>
<accession>A0ABY9TLU1</accession>
<keyword evidence="5" id="KW-1133">Transmembrane helix</keyword>
<dbReference type="InterPro" id="IPR036388">
    <property type="entry name" value="WH-like_DNA-bd_sf"/>
</dbReference>
<feature type="region of interest" description="Disordered" evidence="4">
    <location>
        <begin position="126"/>
        <end position="146"/>
    </location>
</feature>
<dbReference type="Pfam" id="PF07676">
    <property type="entry name" value="PD40"/>
    <property type="match status" value="2"/>
</dbReference>
<proteinExistence type="inferred from homology"/>
<dbReference type="InterPro" id="IPR016032">
    <property type="entry name" value="Sig_transdc_resp-reg_C-effctor"/>
</dbReference>
<keyword evidence="2 3" id="KW-0238">DNA-binding</keyword>
<dbReference type="InterPro" id="IPR011042">
    <property type="entry name" value="6-blade_b-propeller_TolB-like"/>
</dbReference>
<reference evidence="8" key="1">
    <citation type="submission" date="2023-09" db="EMBL/GenBank/DDBJ databases">
        <authorList>
            <person name="Li S."/>
            <person name="Li X."/>
            <person name="Zhang C."/>
            <person name="Zhao Z."/>
        </authorList>
    </citation>
    <scope>NUCLEOTIDE SEQUENCE [LARGE SCALE GENOMIC DNA]</scope>
    <source>
        <strain evidence="8">SQ345</strain>
    </source>
</reference>
<dbReference type="SUPFAM" id="SSF50993">
    <property type="entry name" value="Peptidase/esterase 'gauge' domain"/>
    <property type="match status" value="1"/>
</dbReference>
<organism evidence="7 8">
    <name type="scientific">Thalassotalea nanhaiensis</name>
    <dbReference type="NCBI Taxonomy" id="3065648"/>
    <lineage>
        <taxon>Bacteria</taxon>
        <taxon>Pseudomonadati</taxon>
        <taxon>Pseudomonadota</taxon>
        <taxon>Gammaproteobacteria</taxon>
        <taxon>Alteromonadales</taxon>
        <taxon>Colwelliaceae</taxon>
        <taxon>Thalassotalea</taxon>
    </lineage>
</organism>
<gene>
    <name evidence="7" type="ORF">RI845_06020</name>
</gene>
<dbReference type="Gene3D" id="1.10.10.10">
    <property type="entry name" value="Winged helix-like DNA-binding domain superfamily/Winged helix DNA-binding domain"/>
    <property type="match status" value="1"/>
</dbReference>
<evidence type="ECO:0000256" key="2">
    <source>
        <dbReference type="ARBA" id="ARBA00023125"/>
    </source>
</evidence>
<comment type="similarity">
    <text evidence="1">Belongs to the TolB family.</text>
</comment>
<dbReference type="EMBL" id="CP134146">
    <property type="protein sequence ID" value="WNC69701.1"/>
    <property type="molecule type" value="Genomic_DNA"/>
</dbReference>
<name>A0ABY9TLU1_9GAMM</name>
<dbReference type="Gene3D" id="2.120.10.30">
    <property type="entry name" value="TolB, C-terminal domain"/>
    <property type="match status" value="2"/>
</dbReference>
<dbReference type="InterPro" id="IPR001867">
    <property type="entry name" value="OmpR/PhoB-type_DNA-bd"/>
</dbReference>
<dbReference type="SMART" id="SM00862">
    <property type="entry name" value="Trans_reg_C"/>
    <property type="match status" value="1"/>
</dbReference>
<evidence type="ECO:0000256" key="3">
    <source>
        <dbReference type="PROSITE-ProRule" id="PRU01091"/>
    </source>
</evidence>
<evidence type="ECO:0000313" key="8">
    <source>
        <dbReference type="Proteomes" id="UP001248581"/>
    </source>
</evidence>
<feature type="domain" description="OmpR/PhoB-type" evidence="6">
    <location>
        <begin position="2"/>
        <end position="100"/>
    </location>
</feature>
<dbReference type="RefSeq" id="WP_348388844.1">
    <property type="nucleotide sequence ID" value="NZ_CP134146.1"/>
</dbReference>
<dbReference type="InterPro" id="IPR011659">
    <property type="entry name" value="WD40"/>
</dbReference>
<dbReference type="Pfam" id="PF00486">
    <property type="entry name" value="Trans_reg_C"/>
    <property type="match status" value="1"/>
</dbReference>
<dbReference type="PROSITE" id="PS51755">
    <property type="entry name" value="OMPR_PHOB"/>
    <property type="match status" value="1"/>
</dbReference>
<keyword evidence="8" id="KW-1185">Reference proteome</keyword>
<keyword evidence="5" id="KW-0812">Transmembrane</keyword>
<feature type="transmembrane region" description="Helical" evidence="5">
    <location>
        <begin position="157"/>
        <end position="176"/>
    </location>
</feature>
<dbReference type="CDD" id="cd00383">
    <property type="entry name" value="trans_reg_C"/>
    <property type="match status" value="1"/>
</dbReference>
<evidence type="ECO:0000259" key="6">
    <source>
        <dbReference type="PROSITE" id="PS51755"/>
    </source>
</evidence>
<evidence type="ECO:0000313" key="7">
    <source>
        <dbReference type="EMBL" id="WNC69701.1"/>
    </source>
</evidence>
<dbReference type="Proteomes" id="UP001248581">
    <property type="component" value="Chromosome"/>
</dbReference>
<evidence type="ECO:0000256" key="5">
    <source>
        <dbReference type="SAM" id="Phobius"/>
    </source>
</evidence>
<dbReference type="SUPFAM" id="SSF46894">
    <property type="entry name" value="C-terminal effector domain of the bipartite response regulators"/>
    <property type="match status" value="1"/>
</dbReference>